<evidence type="ECO:0000259" key="4">
    <source>
        <dbReference type="PROSITE" id="PS51194"/>
    </source>
</evidence>
<organism evidence="5">
    <name type="scientific">hydrothermal vent metagenome</name>
    <dbReference type="NCBI Taxonomy" id="652676"/>
    <lineage>
        <taxon>unclassified sequences</taxon>
        <taxon>metagenomes</taxon>
        <taxon>ecological metagenomes</taxon>
    </lineage>
</organism>
<dbReference type="InterPro" id="IPR011545">
    <property type="entry name" value="DEAD/DEAH_box_helicase_dom"/>
</dbReference>
<dbReference type="NCBIfam" id="NF041067">
    <property type="entry name" value="DpdJ"/>
    <property type="match status" value="1"/>
</dbReference>
<name>A0A1W1CID2_9ZZZZ</name>
<reference evidence="5" key="1">
    <citation type="submission" date="2016-10" db="EMBL/GenBank/DDBJ databases">
        <authorList>
            <person name="de Groot N.N."/>
        </authorList>
    </citation>
    <scope>NUCLEOTIDE SEQUENCE</scope>
</reference>
<keyword evidence="5" id="KW-0347">Helicase</keyword>
<dbReference type="InterPro" id="IPR001650">
    <property type="entry name" value="Helicase_C-like"/>
</dbReference>
<dbReference type="InterPro" id="IPR052511">
    <property type="entry name" value="ATP-dep_Helicase"/>
</dbReference>
<dbReference type="PROSITE" id="PS51194">
    <property type="entry name" value="HELICASE_CTER"/>
    <property type="match status" value="1"/>
</dbReference>
<dbReference type="PANTHER" id="PTHR47962:SF5">
    <property type="entry name" value="ATP-DEPENDENT HELICASE LHR-RELATED"/>
    <property type="match status" value="1"/>
</dbReference>
<accession>A0A1W1CID2</accession>
<keyword evidence="1" id="KW-0547">Nucleotide-binding</keyword>
<keyword evidence="5" id="KW-0378">Hydrolase</keyword>
<sequence>MHEPIEIQLLNKLEEIEYKSIQWGYVDGSLDEDLVYDLADELEDEDLVDKLLDEKLLFEVEGGFRTRFGETVRLLTNLKQIFPNRSWQESPRLVSDFRIKLQKRFYPIRDIDPLELLSKEPFSKLTILQKEVWNRLLTLYPNMKLAKFQERATSILLEKIMPYRALIVTAGTGSGKTLSFYLPALLRVVDSIQKDKNHWTRVLCAYPRVELLRDQLTEAMAQILAIEDKGIRPIKIGALYGAIPTNCSFKSIQVKKWKRNREDTGWICPILNCPKTDIDLIWLDSDIEKGVERLVPSEDIDGAVTLESKHIVLTRESLLKESPDFLFITLEMLNKRLSDFRIKKLFGIGKLKTERPFLMLLDEVHTYTGTTGTQSAFVLRRWKQALNADVTFVGLSATLSSAERFFSELTGIYQNRVIEITPQVEEIIEKGTEYQIVLKGDPINRTGLLSTTIQTIMLMGRVVEPINKKSAYYGQKVFAFTDDLDVTNRLFDDLKDAEGWDIFNRNDPTKASLAKLREKDIANEDRYRDGQDWRVLQEIGHNLSELSADAKLKISRTSSQDIGVDGSSSVIVATASLEVGFNDPTVGVVVQHKSPHNWANFLQRKGRAGRKRGMRPFMITILSDFGRDRVSFSHYEQFFEPIVSAERLPISNRYILKIQATITLFDWLSKKISSRNIWMFKILSQPVHTNNKQSIDEIIILLEKILMIDSKENREFVIYLKYALGGVSDRDVSTILWSFPRSLMLEVIPTLLRRIKSNYKLAFPKDEIVYENYIERLPLPEFITATLFSDLALPEVDIIVPLDQDKKEYHSMALIQAMREFAPGRISRRFATIRGNLFHWIPIDTELTEQQLELGDYSSKVDAVTSVIHQGQNIEIFRPWEYKLVKNSDPKISKRSNSTLVWSVKFRVEGSPIDINIAKGDGWSDKIDSFGFYLNAHNSSVESIRYTTKAITHLSFTDGTTLETRINFVHNQKSVGIGFSMSGDGICIRYKVPTLKELKNQQIPKELQRELRIAWYKSLVLDSQQLPKSINLFDREKLQEILLNSIVVVSKDREVDLKEANRILNNDSSILFEVLEKLYAPNSKLYNTLYKLLEIKEIRVELHSIFDKAMLVDNNWWRWIRETLHHSFAESILVASQKLTPNQSAIDTLLVDTIPLSDSDNIGVIWLTESSAGGVGVLDALIHIVSANPAKFFQAIDTSTQPSDYEQVIDSLEYFLSLVQSDVLIKELALEICEIKEHKQRQESLSRLYKKLSKEGIIISHAFKIALNTRLLKEGVDENFLMLIDEIIVWGKRLEEQKNIAIDSKTLSFLLLKENLFQERISNLIITQGNKEIDSVNFLSNILWVRSFEARWQLLQSYSPFKSYNIFTDPQIVRLFMLKENIAIIKMESENWREKISSSLARGGICKLQTSNEKTLRSNLVEILAKPIDVGFLQLFVVITGVQRERKDFIVTLKLREEW</sequence>
<feature type="domain" description="Helicase ATP-binding" evidence="3">
    <location>
        <begin position="157"/>
        <end position="417"/>
    </location>
</feature>
<dbReference type="SUPFAM" id="SSF52540">
    <property type="entry name" value="P-loop containing nucleoside triphosphate hydrolases"/>
    <property type="match status" value="1"/>
</dbReference>
<dbReference type="Gene3D" id="3.40.50.300">
    <property type="entry name" value="P-loop containing nucleotide triphosphate hydrolases"/>
    <property type="match status" value="3"/>
</dbReference>
<dbReference type="InterPro" id="IPR027417">
    <property type="entry name" value="P-loop_NTPase"/>
</dbReference>
<dbReference type="EMBL" id="FPHE01000142">
    <property type="protein sequence ID" value="SFV65473.1"/>
    <property type="molecule type" value="Genomic_DNA"/>
</dbReference>
<dbReference type="PANTHER" id="PTHR47962">
    <property type="entry name" value="ATP-DEPENDENT HELICASE LHR-RELATED-RELATED"/>
    <property type="match status" value="1"/>
</dbReference>
<evidence type="ECO:0000256" key="2">
    <source>
        <dbReference type="ARBA" id="ARBA00022840"/>
    </source>
</evidence>
<dbReference type="Pfam" id="PF00270">
    <property type="entry name" value="DEAD"/>
    <property type="match status" value="1"/>
</dbReference>
<protein>
    <submittedName>
        <fullName evidence="5">Lhr-like helicases</fullName>
    </submittedName>
</protein>
<dbReference type="SMART" id="SM00487">
    <property type="entry name" value="DEXDc"/>
    <property type="match status" value="1"/>
</dbReference>
<proteinExistence type="predicted"/>
<evidence type="ECO:0000256" key="1">
    <source>
        <dbReference type="ARBA" id="ARBA00022741"/>
    </source>
</evidence>
<dbReference type="InterPro" id="IPR014001">
    <property type="entry name" value="Helicase_ATP-bd"/>
</dbReference>
<dbReference type="GO" id="GO:0003677">
    <property type="term" value="F:DNA binding"/>
    <property type="evidence" value="ECO:0007669"/>
    <property type="project" value="TreeGrafter"/>
</dbReference>
<feature type="domain" description="Helicase C-terminal" evidence="4">
    <location>
        <begin position="486"/>
        <end position="656"/>
    </location>
</feature>
<dbReference type="PROSITE" id="PS51192">
    <property type="entry name" value="HELICASE_ATP_BIND_1"/>
    <property type="match status" value="1"/>
</dbReference>
<dbReference type="GO" id="GO:0005524">
    <property type="term" value="F:ATP binding"/>
    <property type="evidence" value="ECO:0007669"/>
    <property type="project" value="UniProtKB-KW"/>
</dbReference>
<dbReference type="SMART" id="SM00490">
    <property type="entry name" value="HELICc"/>
    <property type="match status" value="1"/>
</dbReference>
<dbReference type="GO" id="GO:0004386">
    <property type="term" value="F:helicase activity"/>
    <property type="evidence" value="ECO:0007669"/>
    <property type="project" value="UniProtKB-KW"/>
</dbReference>
<evidence type="ECO:0000259" key="3">
    <source>
        <dbReference type="PROSITE" id="PS51192"/>
    </source>
</evidence>
<gene>
    <name evidence="5" type="ORF">MNB_SV-12-1228</name>
</gene>
<dbReference type="GO" id="GO:0016887">
    <property type="term" value="F:ATP hydrolysis activity"/>
    <property type="evidence" value="ECO:0007669"/>
    <property type="project" value="TreeGrafter"/>
</dbReference>
<evidence type="ECO:0000313" key="5">
    <source>
        <dbReference type="EMBL" id="SFV65473.1"/>
    </source>
</evidence>
<dbReference type="Pfam" id="PF00271">
    <property type="entry name" value="Helicase_C"/>
    <property type="match status" value="1"/>
</dbReference>
<keyword evidence="2" id="KW-0067">ATP-binding</keyword>